<name>A0A0A9HAE7_ARUDO</name>
<evidence type="ECO:0000313" key="1">
    <source>
        <dbReference type="EMBL" id="JAE32794.1"/>
    </source>
</evidence>
<proteinExistence type="predicted"/>
<dbReference type="EMBL" id="GBRH01165102">
    <property type="protein sequence ID" value="JAE32794.1"/>
    <property type="molecule type" value="Transcribed_RNA"/>
</dbReference>
<sequence>MTYRWTRS</sequence>
<accession>A0A0A9HAE7</accession>
<organism evidence="1">
    <name type="scientific">Arundo donax</name>
    <name type="common">Giant reed</name>
    <name type="synonym">Donax arundinaceus</name>
    <dbReference type="NCBI Taxonomy" id="35708"/>
    <lineage>
        <taxon>Eukaryota</taxon>
        <taxon>Viridiplantae</taxon>
        <taxon>Streptophyta</taxon>
        <taxon>Embryophyta</taxon>
        <taxon>Tracheophyta</taxon>
        <taxon>Spermatophyta</taxon>
        <taxon>Magnoliopsida</taxon>
        <taxon>Liliopsida</taxon>
        <taxon>Poales</taxon>
        <taxon>Poaceae</taxon>
        <taxon>PACMAD clade</taxon>
        <taxon>Arundinoideae</taxon>
        <taxon>Arundineae</taxon>
        <taxon>Arundo</taxon>
    </lineage>
</organism>
<protein>
    <submittedName>
        <fullName evidence="1">Uncharacterized protein</fullName>
    </submittedName>
</protein>
<reference evidence="1" key="2">
    <citation type="journal article" date="2015" name="Data Brief">
        <title>Shoot transcriptome of the giant reed, Arundo donax.</title>
        <authorList>
            <person name="Barrero R.A."/>
            <person name="Guerrero F.D."/>
            <person name="Moolhuijzen P."/>
            <person name="Goolsby J.A."/>
            <person name="Tidwell J."/>
            <person name="Bellgard S.E."/>
            <person name="Bellgard M.I."/>
        </authorList>
    </citation>
    <scope>NUCLEOTIDE SEQUENCE</scope>
    <source>
        <tissue evidence="1">Shoot tissue taken approximately 20 cm above the soil surface</tissue>
    </source>
</reference>
<reference evidence="1" key="1">
    <citation type="submission" date="2014-09" db="EMBL/GenBank/DDBJ databases">
        <authorList>
            <person name="Magalhaes I.L.F."/>
            <person name="Oliveira U."/>
            <person name="Santos F.R."/>
            <person name="Vidigal T.H.D.A."/>
            <person name="Brescovit A.D."/>
            <person name="Santos A.J."/>
        </authorList>
    </citation>
    <scope>NUCLEOTIDE SEQUENCE</scope>
    <source>
        <tissue evidence="1">Shoot tissue taken approximately 20 cm above the soil surface</tissue>
    </source>
</reference>